<organism evidence="2 3">
    <name type="scientific">Paractinoplanes deccanensis</name>
    <dbReference type="NCBI Taxonomy" id="113561"/>
    <lineage>
        <taxon>Bacteria</taxon>
        <taxon>Bacillati</taxon>
        <taxon>Actinomycetota</taxon>
        <taxon>Actinomycetes</taxon>
        <taxon>Micromonosporales</taxon>
        <taxon>Micromonosporaceae</taxon>
        <taxon>Paractinoplanes</taxon>
    </lineage>
</organism>
<proteinExistence type="predicted"/>
<evidence type="ECO:0000313" key="3">
    <source>
        <dbReference type="Proteomes" id="UP000609879"/>
    </source>
</evidence>
<feature type="transmembrane region" description="Helical" evidence="1">
    <location>
        <begin position="146"/>
        <end position="166"/>
    </location>
</feature>
<keyword evidence="1" id="KW-0812">Transmembrane</keyword>
<keyword evidence="1" id="KW-0472">Membrane</keyword>
<feature type="transmembrane region" description="Helical" evidence="1">
    <location>
        <begin position="54"/>
        <end position="74"/>
    </location>
</feature>
<reference evidence="2 3" key="1">
    <citation type="submission" date="2021-01" db="EMBL/GenBank/DDBJ databases">
        <title>Whole genome shotgun sequence of Actinoplanes deccanensis NBRC 13994.</title>
        <authorList>
            <person name="Komaki H."/>
            <person name="Tamura T."/>
        </authorList>
    </citation>
    <scope>NUCLEOTIDE SEQUENCE [LARGE SCALE GENOMIC DNA]</scope>
    <source>
        <strain evidence="2 3">NBRC 13994</strain>
    </source>
</reference>
<sequence>MSDAQVGLVAGPVAVTRAGAPPLRTPVVTAVAASAALAMAATGVRAVLGDPPLLLGLALPPVLLVAVIVAQLLGRAGERRFTVRTTAGRSVDYTLSDDGPADALRHNDIVRVTTGRDGGVRTVEVLAGLNGPAVRRLTARPALGPVAWLGYAAAALLVIVAGWVLLGAG</sequence>
<dbReference type="RefSeq" id="WP_203759236.1">
    <property type="nucleotide sequence ID" value="NZ_BAAABO010000004.1"/>
</dbReference>
<name>A0ABQ3XUF4_9ACTN</name>
<dbReference type="Proteomes" id="UP000609879">
    <property type="component" value="Unassembled WGS sequence"/>
</dbReference>
<feature type="transmembrane region" description="Helical" evidence="1">
    <location>
        <begin position="27"/>
        <end position="48"/>
    </location>
</feature>
<protein>
    <recommendedName>
        <fullName evidence="4">PH domain-containing protein</fullName>
    </recommendedName>
</protein>
<evidence type="ECO:0000256" key="1">
    <source>
        <dbReference type="SAM" id="Phobius"/>
    </source>
</evidence>
<accession>A0ABQ3XUF4</accession>
<evidence type="ECO:0008006" key="4">
    <source>
        <dbReference type="Google" id="ProtNLM"/>
    </source>
</evidence>
<comment type="caution">
    <text evidence="2">The sequence shown here is derived from an EMBL/GenBank/DDBJ whole genome shotgun (WGS) entry which is preliminary data.</text>
</comment>
<gene>
    <name evidence="2" type="ORF">Ade02nite_00210</name>
</gene>
<evidence type="ECO:0000313" key="2">
    <source>
        <dbReference type="EMBL" id="GID71380.1"/>
    </source>
</evidence>
<keyword evidence="1" id="KW-1133">Transmembrane helix</keyword>
<dbReference type="EMBL" id="BOMI01000001">
    <property type="protein sequence ID" value="GID71380.1"/>
    <property type="molecule type" value="Genomic_DNA"/>
</dbReference>
<keyword evidence="3" id="KW-1185">Reference proteome</keyword>